<feature type="domain" description="Peptidase M24" evidence="1">
    <location>
        <begin position="183"/>
        <end position="387"/>
    </location>
</feature>
<dbReference type="Proteomes" id="UP001596250">
    <property type="component" value="Unassembled WGS sequence"/>
</dbReference>
<dbReference type="InterPro" id="IPR029149">
    <property type="entry name" value="Creatin/AminoP/Spt16_N"/>
</dbReference>
<dbReference type="CDD" id="cd01066">
    <property type="entry name" value="APP_MetAP"/>
    <property type="match status" value="1"/>
</dbReference>
<evidence type="ECO:0000259" key="1">
    <source>
        <dbReference type="Pfam" id="PF00557"/>
    </source>
</evidence>
<keyword evidence="4" id="KW-1185">Reference proteome</keyword>
<sequence length="405" mass="44256">MTHIDPHHLHTVGERAQAIMERQQIDVLVASSPENFYYLSGYPSAFLYTLRMSDIGLAVMFRDPARKTLLIMSDFEAAGVPEHLPCEVRTYPTWVDVDDPLALREGIYTGGRPVVPQVKEMFGVLSDVLSEYSLAKGKAAVEFSQMRYPAVLALQEICSSLQCVDASGIFSELRAIKTDWEVEQLRKACAYTETCIEQTVAGIGPGVMAAELVQRFRTAVEGLGSGATPRFHMISAGSLFAPVEQYDTAPAEKGDLIKFDVGIDVNGYGSDIARTFVIGPSSALIDRIYSALRAGHDHLLQSAEPGLPMSRLFDEAKTVIRQTGLENYNRGHLGHSVGLGLSAEEPPFISPSETTLLAPGMVLCLETPYYAYGIGSIMIEDMIVITDSGSERLNRLSRDLISIPT</sequence>
<dbReference type="InterPro" id="IPR036005">
    <property type="entry name" value="Creatinase/aminopeptidase-like"/>
</dbReference>
<feature type="domain" description="Creatinase N-terminal" evidence="2">
    <location>
        <begin position="14"/>
        <end position="176"/>
    </location>
</feature>
<dbReference type="Pfam" id="PF01321">
    <property type="entry name" value="Creatinase_N"/>
    <property type="match status" value="1"/>
</dbReference>
<dbReference type="PANTHER" id="PTHR46112:SF2">
    <property type="entry name" value="XAA-PRO AMINOPEPTIDASE P-RELATED"/>
    <property type="match status" value="1"/>
</dbReference>
<accession>A0ABW1IJQ8</accession>
<dbReference type="Gene3D" id="3.90.230.10">
    <property type="entry name" value="Creatinase/methionine aminopeptidase superfamily"/>
    <property type="match status" value="1"/>
</dbReference>
<protein>
    <submittedName>
        <fullName evidence="3">M24 family metallopeptidase</fullName>
    </submittedName>
</protein>
<dbReference type="InterPro" id="IPR000587">
    <property type="entry name" value="Creatinase_N"/>
</dbReference>
<dbReference type="InterPro" id="IPR050659">
    <property type="entry name" value="Peptidase_M24B"/>
</dbReference>
<dbReference type="EMBL" id="JBHSQV010000010">
    <property type="protein sequence ID" value="MFC5985279.1"/>
    <property type="molecule type" value="Genomic_DNA"/>
</dbReference>
<gene>
    <name evidence="3" type="ORF">ACFPXP_02170</name>
</gene>
<reference evidence="4" key="1">
    <citation type="journal article" date="2019" name="Int. J. Syst. Evol. Microbiol.">
        <title>The Global Catalogue of Microorganisms (GCM) 10K type strain sequencing project: providing services to taxonomists for standard genome sequencing and annotation.</title>
        <authorList>
            <consortium name="The Broad Institute Genomics Platform"/>
            <consortium name="The Broad Institute Genome Sequencing Center for Infectious Disease"/>
            <person name="Wu L."/>
            <person name="Ma J."/>
        </authorList>
    </citation>
    <scope>NUCLEOTIDE SEQUENCE [LARGE SCALE GENOMIC DNA]</scope>
    <source>
        <strain evidence="4">CCM 8749</strain>
    </source>
</reference>
<dbReference type="InterPro" id="IPR001714">
    <property type="entry name" value="Pept_M24_MAP"/>
</dbReference>
<name>A0ABW1IJQ8_9BACL</name>
<dbReference type="InterPro" id="IPR000994">
    <property type="entry name" value="Pept_M24"/>
</dbReference>
<proteinExistence type="predicted"/>
<dbReference type="RefSeq" id="WP_379891955.1">
    <property type="nucleotide sequence ID" value="NZ_CBCSCT010000003.1"/>
</dbReference>
<evidence type="ECO:0000313" key="3">
    <source>
        <dbReference type="EMBL" id="MFC5985279.1"/>
    </source>
</evidence>
<evidence type="ECO:0000313" key="4">
    <source>
        <dbReference type="Proteomes" id="UP001596250"/>
    </source>
</evidence>
<dbReference type="PANTHER" id="PTHR46112">
    <property type="entry name" value="AMINOPEPTIDASE"/>
    <property type="match status" value="1"/>
</dbReference>
<dbReference type="PRINTS" id="PR00599">
    <property type="entry name" value="MAPEPTIDASE"/>
</dbReference>
<dbReference type="SUPFAM" id="SSF55920">
    <property type="entry name" value="Creatinase/aminopeptidase"/>
    <property type="match status" value="1"/>
</dbReference>
<organism evidence="3 4">
    <name type="scientific">Marinicrinis lubricantis</name>
    <dbReference type="NCBI Taxonomy" id="2086470"/>
    <lineage>
        <taxon>Bacteria</taxon>
        <taxon>Bacillati</taxon>
        <taxon>Bacillota</taxon>
        <taxon>Bacilli</taxon>
        <taxon>Bacillales</taxon>
        <taxon>Paenibacillaceae</taxon>
    </lineage>
</organism>
<dbReference type="SUPFAM" id="SSF53092">
    <property type="entry name" value="Creatinase/prolidase N-terminal domain"/>
    <property type="match status" value="1"/>
</dbReference>
<dbReference type="Gene3D" id="3.40.350.10">
    <property type="entry name" value="Creatinase/prolidase N-terminal domain"/>
    <property type="match status" value="1"/>
</dbReference>
<evidence type="ECO:0000259" key="2">
    <source>
        <dbReference type="Pfam" id="PF01321"/>
    </source>
</evidence>
<dbReference type="Pfam" id="PF00557">
    <property type="entry name" value="Peptidase_M24"/>
    <property type="match status" value="1"/>
</dbReference>
<comment type="caution">
    <text evidence="3">The sequence shown here is derived from an EMBL/GenBank/DDBJ whole genome shotgun (WGS) entry which is preliminary data.</text>
</comment>